<dbReference type="Proteomes" id="UP001302745">
    <property type="component" value="Unassembled WGS sequence"/>
</dbReference>
<reference evidence="2" key="2">
    <citation type="submission" date="2023-05" db="EMBL/GenBank/DDBJ databases">
        <authorList>
            <consortium name="Lawrence Berkeley National Laboratory"/>
            <person name="Steindorff A."/>
            <person name="Hensen N."/>
            <person name="Bonometti L."/>
            <person name="Westerberg I."/>
            <person name="Brannstrom I.O."/>
            <person name="Guillou S."/>
            <person name="Cros-Aarteil S."/>
            <person name="Calhoun S."/>
            <person name="Haridas S."/>
            <person name="Kuo A."/>
            <person name="Mondo S."/>
            <person name="Pangilinan J."/>
            <person name="Riley R."/>
            <person name="Labutti K."/>
            <person name="Andreopoulos B."/>
            <person name="Lipzen A."/>
            <person name="Chen C."/>
            <person name="Yanf M."/>
            <person name="Daum C."/>
            <person name="Ng V."/>
            <person name="Clum A."/>
            <person name="Ohm R."/>
            <person name="Martin F."/>
            <person name="Silar P."/>
            <person name="Natvig D."/>
            <person name="Lalanne C."/>
            <person name="Gautier V."/>
            <person name="Ament-Velasquez S.L."/>
            <person name="Kruys A."/>
            <person name="Hutchinson M.I."/>
            <person name="Powell A.J."/>
            <person name="Barry K."/>
            <person name="Miller A.N."/>
            <person name="Grigoriev I.V."/>
            <person name="Debuchy R."/>
            <person name="Gladieux P."/>
            <person name="Thoren M.H."/>
            <person name="Johannesson H."/>
        </authorList>
    </citation>
    <scope>NUCLEOTIDE SEQUENCE</scope>
    <source>
        <strain evidence="2">CBS 538.74</strain>
    </source>
</reference>
<feature type="compositionally biased region" description="Polar residues" evidence="1">
    <location>
        <begin position="130"/>
        <end position="146"/>
    </location>
</feature>
<feature type="compositionally biased region" description="Basic and acidic residues" evidence="1">
    <location>
        <begin position="228"/>
        <end position="238"/>
    </location>
</feature>
<evidence type="ECO:0000313" key="2">
    <source>
        <dbReference type="EMBL" id="KAK4148337.1"/>
    </source>
</evidence>
<dbReference type="EMBL" id="MU857571">
    <property type="protein sequence ID" value="KAK4148337.1"/>
    <property type="molecule type" value="Genomic_DNA"/>
</dbReference>
<organism evidence="2 3">
    <name type="scientific">Chaetomidium leptoderma</name>
    <dbReference type="NCBI Taxonomy" id="669021"/>
    <lineage>
        <taxon>Eukaryota</taxon>
        <taxon>Fungi</taxon>
        <taxon>Dikarya</taxon>
        <taxon>Ascomycota</taxon>
        <taxon>Pezizomycotina</taxon>
        <taxon>Sordariomycetes</taxon>
        <taxon>Sordariomycetidae</taxon>
        <taxon>Sordariales</taxon>
        <taxon>Chaetomiaceae</taxon>
        <taxon>Chaetomidium</taxon>
    </lineage>
</organism>
<evidence type="ECO:0000256" key="1">
    <source>
        <dbReference type="SAM" id="MobiDB-lite"/>
    </source>
</evidence>
<keyword evidence="3" id="KW-1185">Reference proteome</keyword>
<feature type="non-terminal residue" evidence="2">
    <location>
        <position position="276"/>
    </location>
</feature>
<accession>A0AAN6VBG7</accession>
<reference evidence="2" key="1">
    <citation type="journal article" date="2023" name="Mol. Phylogenet. Evol.">
        <title>Genome-scale phylogeny and comparative genomics of the fungal order Sordariales.</title>
        <authorList>
            <person name="Hensen N."/>
            <person name="Bonometti L."/>
            <person name="Westerberg I."/>
            <person name="Brannstrom I.O."/>
            <person name="Guillou S."/>
            <person name="Cros-Aarteil S."/>
            <person name="Calhoun S."/>
            <person name="Haridas S."/>
            <person name="Kuo A."/>
            <person name="Mondo S."/>
            <person name="Pangilinan J."/>
            <person name="Riley R."/>
            <person name="LaButti K."/>
            <person name="Andreopoulos B."/>
            <person name="Lipzen A."/>
            <person name="Chen C."/>
            <person name="Yan M."/>
            <person name="Daum C."/>
            <person name="Ng V."/>
            <person name="Clum A."/>
            <person name="Steindorff A."/>
            <person name="Ohm R.A."/>
            <person name="Martin F."/>
            <person name="Silar P."/>
            <person name="Natvig D.O."/>
            <person name="Lalanne C."/>
            <person name="Gautier V."/>
            <person name="Ament-Velasquez S.L."/>
            <person name="Kruys A."/>
            <person name="Hutchinson M.I."/>
            <person name="Powell A.J."/>
            <person name="Barry K."/>
            <person name="Miller A.N."/>
            <person name="Grigoriev I.V."/>
            <person name="Debuchy R."/>
            <person name="Gladieux P."/>
            <person name="Hiltunen Thoren M."/>
            <person name="Johannesson H."/>
        </authorList>
    </citation>
    <scope>NUCLEOTIDE SEQUENCE</scope>
    <source>
        <strain evidence="2">CBS 538.74</strain>
    </source>
</reference>
<feature type="region of interest" description="Disordered" evidence="1">
    <location>
        <begin position="115"/>
        <end position="262"/>
    </location>
</feature>
<dbReference type="AlphaFoldDB" id="A0AAN6VBG7"/>
<comment type="caution">
    <text evidence="2">The sequence shown here is derived from an EMBL/GenBank/DDBJ whole genome shotgun (WGS) entry which is preliminary data.</text>
</comment>
<evidence type="ECO:0000313" key="3">
    <source>
        <dbReference type="Proteomes" id="UP001302745"/>
    </source>
</evidence>
<sequence length="276" mass="30413">MEGAALPAARKVCRSCRVEKSIDQFYDRRGHGRVVLNCVECRDRFAAVRATSTAAISAMRAIGRGESAVLPLPDPVHLAPRQNLTHRVLANMYHEGGRVDTDTPEMAAARGQISAIQRQHRVQRRHGEEPSQTPTMSGLLRQQQPADTEDGLPPSAQPRDETPSATGDEEDNPQAPQSQLPRLGRIPARRSRPPSPSPRSRARPRGRPRLARNPVGRPRGYHSAAAPPRDESTPRDFDQPGPRFSGDDQEAPLSAEDTAIKREFDEALAAEEMQRC</sequence>
<feature type="compositionally biased region" description="Basic residues" evidence="1">
    <location>
        <begin position="200"/>
        <end position="210"/>
    </location>
</feature>
<name>A0AAN6VBG7_9PEZI</name>
<gene>
    <name evidence="2" type="ORF">C8A00DRAFT_19822</name>
</gene>
<proteinExistence type="predicted"/>
<protein>
    <submittedName>
        <fullName evidence="2">Uncharacterized protein</fullName>
    </submittedName>
</protein>